<evidence type="ECO:0000313" key="9">
    <source>
        <dbReference type="EMBL" id="SFJ16277.1"/>
    </source>
</evidence>
<evidence type="ECO:0000256" key="7">
    <source>
        <dbReference type="RuleBase" id="RU369079"/>
    </source>
</evidence>
<comment type="similarity">
    <text evidence="7">Belongs to the TRAP transporter large permease family.</text>
</comment>
<feature type="transmembrane region" description="Helical" evidence="7">
    <location>
        <begin position="221"/>
        <end position="243"/>
    </location>
</feature>
<keyword evidence="10" id="KW-1185">Reference proteome</keyword>
<dbReference type="GO" id="GO:0022857">
    <property type="term" value="F:transmembrane transporter activity"/>
    <property type="evidence" value="ECO:0007669"/>
    <property type="project" value="UniProtKB-UniRule"/>
</dbReference>
<gene>
    <name evidence="9" type="ORF">SAMN05216258_11555</name>
</gene>
<keyword evidence="4 7" id="KW-0812">Transmembrane</keyword>
<dbReference type="AlphaFoldDB" id="A0A1I3P4L7"/>
<protein>
    <recommendedName>
        <fullName evidence="7">TRAP transporter large permease protein</fullName>
    </recommendedName>
</protein>
<evidence type="ECO:0000256" key="1">
    <source>
        <dbReference type="ARBA" id="ARBA00004429"/>
    </source>
</evidence>
<keyword evidence="6 7" id="KW-0472">Membrane</keyword>
<comment type="subcellular location">
    <subcellularLocation>
        <location evidence="1 7">Cell inner membrane</location>
        <topology evidence="1 7">Multi-pass membrane protein</topology>
    </subcellularLocation>
</comment>
<feature type="transmembrane region" description="Helical" evidence="7">
    <location>
        <begin position="174"/>
        <end position="201"/>
    </location>
</feature>
<feature type="domain" description="TRAP C4-dicarboxylate transport system permease DctM subunit" evidence="8">
    <location>
        <begin position="12"/>
        <end position="426"/>
    </location>
</feature>
<organism evidence="9 10">
    <name type="scientific">Albimonas pacifica</name>
    <dbReference type="NCBI Taxonomy" id="1114924"/>
    <lineage>
        <taxon>Bacteria</taxon>
        <taxon>Pseudomonadati</taxon>
        <taxon>Pseudomonadota</taxon>
        <taxon>Alphaproteobacteria</taxon>
        <taxon>Rhodobacterales</taxon>
        <taxon>Paracoccaceae</taxon>
        <taxon>Albimonas</taxon>
    </lineage>
</organism>
<dbReference type="Proteomes" id="UP000199377">
    <property type="component" value="Unassembled WGS sequence"/>
</dbReference>
<feature type="transmembrane region" description="Helical" evidence="7">
    <location>
        <begin position="105"/>
        <end position="129"/>
    </location>
</feature>
<feature type="transmembrane region" description="Helical" evidence="7">
    <location>
        <begin position="6"/>
        <end position="39"/>
    </location>
</feature>
<keyword evidence="2" id="KW-1003">Cell membrane</keyword>
<accession>A0A1I3P4L7</accession>
<comment type="subunit">
    <text evidence="7">The complex comprises the extracytoplasmic solute receptor protein and the two transmembrane proteins.</text>
</comment>
<dbReference type="PANTHER" id="PTHR33362:SF5">
    <property type="entry name" value="C4-DICARBOXYLATE TRAP TRANSPORTER LARGE PERMEASE PROTEIN DCTM"/>
    <property type="match status" value="1"/>
</dbReference>
<dbReference type="Pfam" id="PF06808">
    <property type="entry name" value="DctM"/>
    <property type="match status" value="1"/>
</dbReference>
<dbReference type="GO" id="GO:0005886">
    <property type="term" value="C:plasma membrane"/>
    <property type="evidence" value="ECO:0007669"/>
    <property type="project" value="UniProtKB-SubCell"/>
</dbReference>
<proteinExistence type="inferred from homology"/>
<dbReference type="RefSeq" id="WP_092865455.1">
    <property type="nucleotide sequence ID" value="NZ_FOQH01000015.1"/>
</dbReference>
<evidence type="ECO:0000313" key="10">
    <source>
        <dbReference type="Proteomes" id="UP000199377"/>
    </source>
</evidence>
<feature type="transmembrane region" description="Helical" evidence="7">
    <location>
        <begin position="249"/>
        <end position="265"/>
    </location>
</feature>
<dbReference type="EMBL" id="FOQH01000015">
    <property type="protein sequence ID" value="SFJ16277.1"/>
    <property type="molecule type" value="Genomic_DNA"/>
</dbReference>
<dbReference type="OrthoDB" id="9790209at2"/>
<dbReference type="InterPro" id="IPR004681">
    <property type="entry name" value="TRAP_DctM"/>
</dbReference>
<keyword evidence="5 7" id="KW-1133">Transmembrane helix</keyword>
<feature type="transmembrane region" description="Helical" evidence="7">
    <location>
        <begin position="286"/>
        <end position="309"/>
    </location>
</feature>
<dbReference type="NCBIfam" id="TIGR00786">
    <property type="entry name" value="dctM"/>
    <property type="match status" value="1"/>
</dbReference>
<evidence type="ECO:0000256" key="2">
    <source>
        <dbReference type="ARBA" id="ARBA00022475"/>
    </source>
</evidence>
<name>A0A1I3P4L7_9RHOB</name>
<feature type="transmembrane region" description="Helical" evidence="7">
    <location>
        <begin position="60"/>
        <end position="85"/>
    </location>
</feature>
<evidence type="ECO:0000259" key="8">
    <source>
        <dbReference type="Pfam" id="PF06808"/>
    </source>
</evidence>
<feature type="transmembrane region" description="Helical" evidence="7">
    <location>
        <begin position="362"/>
        <end position="387"/>
    </location>
</feature>
<evidence type="ECO:0000256" key="5">
    <source>
        <dbReference type="ARBA" id="ARBA00022989"/>
    </source>
</evidence>
<dbReference type="STRING" id="1114924.SAMN05216258_11555"/>
<evidence type="ECO:0000256" key="6">
    <source>
        <dbReference type="ARBA" id="ARBA00023136"/>
    </source>
</evidence>
<comment type="function">
    <text evidence="7">Part of the tripartite ATP-independent periplasmic (TRAP) transport system.</text>
</comment>
<feature type="transmembrane region" description="Helical" evidence="7">
    <location>
        <begin position="321"/>
        <end position="350"/>
    </location>
</feature>
<evidence type="ECO:0000256" key="3">
    <source>
        <dbReference type="ARBA" id="ARBA00022519"/>
    </source>
</evidence>
<dbReference type="InterPro" id="IPR010656">
    <property type="entry name" value="DctM"/>
</dbReference>
<dbReference type="PIRSF" id="PIRSF006066">
    <property type="entry name" value="HI0050"/>
    <property type="match status" value="1"/>
</dbReference>
<dbReference type="PANTHER" id="PTHR33362">
    <property type="entry name" value="SIALIC ACID TRAP TRANSPORTER PERMEASE PROTEIN SIAT-RELATED"/>
    <property type="match status" value="1"/>
</dbReference>
<sequence length="436" mass="44958">MDSLMIGGLGVGAILVLLAARVPIAFALGSVSFVGIIFLRNERAALGILGSLPHDFAASWELSAVPMFLLMGAAAYQTGLTSSLYTAARLWLNELPGGLAVATNFTAAGFAAASGSSVATSAAVGRLAIPEMLKFGYDKALATGTVAASGTLGALIPPSIAFVIYGWFTEQSVGSLLIAGIIPGLMTAGLYTVMIVTRCIITPSLAPKVAIKVTMAEKLAALAKVWPMPLLVLGVVGAIYSGLATPTEAGALGAFLAFVIGAAQGRLTRKVIADSVGDAMRTTSSLFFLAIGAVMLTRFLALAGVPTFIADTVAHLDLGPVALVMALAVIYLILGMFLDPIGVMLLTLPVFLPAFHALDMDLIWIGVIVVKMIEVGLLTPPVGLNVYVVKGVAGDSVGLATVFKGVAWFLACELVIMILLIAFPALSTWLPSLMAH</sequence>
<reference evidence="9 10" key="1">
    <citation type="submission" date="2016-10" db="EMBL/GenBank/DDBJ databases">
        <authorList>
            <person name="de Groot N.N."/>
        </authorList>
    </citation>
    <scope>NUCLEOTIDE SEQUENCE [LARGE SCALE GENOMIC DNA]</scope>
    <source>
        <strain evidence="9 10">CGMCC 1.11030</strain>
    </source>
</reference>
<feature type="transmembrane region" description="Helical" evidence="7">
    <location>
        <begin position="141"/>
        <end position="168"/>
    </location>
</feature>
<keyword evidence="7" id="KW-0813">Transport</keyword>
<keyword evidence="3 7" id="KW-0997">Cell inner membrane</keyword>
<feature type="transmembrane region" description="Helical" evidence="7">
    <location>
        <begin position="407"/>
        <end position="430"/>
    </location>
</feature>
<evidence type="ECO:0000256" key="4">
    <source>
        <dbReference type="ARBA" id="ARBA00022692"/>
    </source>
</evidence>